<feature type="transmembrane region" description="Helical" evidence="1">
    <location>
        <begin position="140"/>
        <end position="164"/>
    </location>
</feature>
<keyword evidence="3" id="KW-1185">Reference proteome</keyword>
<reference evidence="2" key="1">
    <citation type="submission" date="2020-10" db="EMBL/GenBank/DDBJ databases">
        <title>Sequencing the genomes of 1000 actinobacteria strains.</title>
        <authorList>
            <person name="Klenk H.-P."/>
        </authorList>
    </citation>
    <scope>NUCLEOTIDE SEQUENCE</scope>
    <source>
        <strain evidence="2">DSM 45354</strain>
    </source>
</reference>
<keyword evidence="1" id="KW-0812">Transmembrane</keyword>
<gene>
    <name evidence="2" type="ORF">HEB94_005619</name>
</gene>
<keyword evidence="1" id="KW-0472">Membrane</keyword>
<feature type="transmembrane region" description="Helical" evidence="1">
    <location>
        <begin position="93"/>
        <end position="113"/>
    </location>
</feature>
<comment type="caution">
    <text evidence="2">The sequence shown here is derived from an EMBL/GenBank/DDBJ whole genome shotgun (WGS) entry which is preliminary data.</text>
</comment>
<feature type="transmembrane region" description="Helical" evidence="1">
    <location>
        <begin position="272"/>
        <end position="295"/>
    </location>
</feature>
<dbReference type="Proteomes" id="UP000638648">
    <property type="component" value="Unassembled WGS sequence"/>
</dbReference>
<evidence type="ECO:0000313" key="2">
    <source>
        <dbReference type="EMBL" id="MBE1608771.1"/>
    </source>
</evidence>
<dbReference type="RefSeq" id="WP_192752485.1">
    <property type="nucleotide sequence ID" value="NZ_BAABJL010000172.1"/>
</dbReference>
<feature type="transmembrane region" description="Helical" evidence="1">
    <location>
        <begin position="206"/>
        <end position="229"/>
    </location>
</feature>
<accession>A0A927MYC1</accession>
<evidence type="ECO:0000313" key="3">
    <source>
        <dbReference type="Proteomes" id="UP000638648"/>
    </source>
</evidence>
<protein>
    <submittedName>
        <fullName evidence="2">ABC-2 type transport system permease protein</fullName>
    </submittedName>
</protein>
<feature type="transmembrane region" description="Helical" evidence="1">
    <location>
        <begin position="176"/>
        <end position="200"/>
    </location>
</feature>
<proteinExistence type="predicted"/>
<name>A0A927MYC1_9ACTN</name>
<organism evidence="2 3">
    <name type="scientific">Actinopolymorpha pittospori</name>
    <dbReference type="NCBI Taxonomy" id="648752"/>
    <lineage>
        <taxon>Bacteria</taxon>
        <taxon>Bacillati</taxon>
        <taxon>Actinomycetota</taxon>
        <taxon>Actinomycetes</taxon>
        <taxon>Propionibacteriales</taxon>
        <taxon>Actinopolymorphaceae</taxon>
        <taxon>Actinopolymorpha</taxon>
    </lineage>
</organism>
<keyword evidence="1" id="KW-1133">Transmembrane helix</keyword>
<feature type="transmembrane region" description="Helical" evidence="1">
    <location>
        <begin position="241"/>
        <end position="260"/>
    </location>
</feature>
<dbReference type="AlphaFoldDB" id="A0A927MYC1"/>
<feature type="transmembrane region" description="Helical" evidence="1">
    <location>
        <begin position="58"/>
        <end position="81"/>
    </location>
</feature>
<sequence>MSVPPEVASYGAPAGVIHDIGYRRYDGPRLSRGYILRSLFVQSLRSTYGLGRTAKSKILPFLLGAVMVLPAGILVAVTIALKPENPLVPYTRYAIFTQAVIGIFAAAQAPQLFSRDLRFRTITLYFSRPLVRLDYVVAKYGALVASLFILMAVPLVLMYVGALLAKYPFGSQTKGFLEGLAGIAILALILAGIAAVIAALTTRRGFGVAAIITVLTVSYAGSNLVGVILSEQGQQGAAGYAGLFSPVTLVDGVQVIALGAQSSGAVPPPDGALGTVAYLLVTAVVVVGAFGLLLLRYRKVAAS</sequence>
<evidence type="ECO:0000256" key="1">
    <source>
        <dbReference type="SAM" id="Phobius"/>
    </source>
</evidence>
<dbReference type="EMBL" id="JADBEM010000001">
    <property type="protein sequence ID" value="MBE1608771.1"/>
    <property type="molecule type" value="Genomic_DNA"/>
</dbReference>